<dbReference type="InterPro" id="IPR050879">
    <property type="entry name" value="Acyltransferase_3"/>
</dbReference>
<keyword evidence="1" id="KW-0812">Transmembrane</keyword>
<reference evidence="3 4" key="1">
    <citation type="submission" date="2016-12" db="EMBL/GenBank/DDBJ databases">
        <title>The draft genome sequence of Actinophytocola xinjiangensis.</title>
        <authorList>
            <person name="Wang W."/>
            <person name="Yuan L."/>
        </authorList>
    </citation>
    <scope>NUCLEOTIDE SEQUENCE [LARGE SCALE GENOMIC DNA]</scope>
    <source>
        <strain evidence="3 4">CGMCC 4.4663</strain>
    </source>
</reference>
<gene>
    <name evidence="3" type="ORF">BLA60_37450</name>
</gene>
<evidence type="ECO:0000313" key="3">
    <source>
        <dbReference type="EMBL" id="OLF05203.1"/>
    </source>
</evidence>
<feature type="transmembrane region" description="Helical" evidence="1">
    <location>
        <begin position="180"/>
        <end position="198"/>
    </location>
</feature>
<proteinExistence type="predicted"/>
<dbReference type="GO" id="GO:0016747">
    <property type="term" value="F:acyltransferase activity, transferring groups other than amino-acyl groups"/>
    <property type="evidence" value="ECO:0007669"/>
    <property type="project" value="InterPro"/>
</dbReference>
<sequence>MKTLRGGPVNLPALTGYRFILAFMVIAAHGFYSARLFEPGATADALAIMAPLAIIAVSSFFILSGFILTWSAPERDTTARFYRRRFWKIFPNHVVTFGLMLLVFAFVATGGPSPVYGFQDNLVNLPETLTNLFLVQNWFYDASHVTGVNSPAWSISAEMFFYLLFPVILVLVKKIRDNRLWLWTGLVAALVLLAPLPTYAFTGPDYAAWAPLPEAQMWLVYAFPPVRLLEFVLGILLARLVQSNQWFTIKVRYAAIPLVVMVFASPQIPPAYLFAAAFALPCALLIPTIAMVDIQGRRSWLAKPAMVALGNASFALYLVHGPILYALRELLGKTATFDPGTATAIVLAFMLVSQAAAFALYRYWEMPLMRRFSRPRGAQRTVPAAPAGALAT</sequence>
<dbReference type="EMBL" id="MSIF01000032">
    <property type="protein sequence ID" value="OLF05203.1"/>
    <property type="molecule type" value="Genomic_DNA"/>
</dbReference>
<dbReference type="PANTHER" id="PTHR23028">
    <property type="entry name" value="ACETYLTRANSFERASE"/>
    <property type="match status" value="1"/>
</dbReference>
<accession>A0A7Z0WE33</accession>
<keyword evidence="1" id="KW-1133">Transmembrane helix</keyword>
<dbReference type="OrthoDB" id="9796461at2"/>
<feature type="transmembrane region" description="Helical" evidence="1">
    <location>
        <begin position="249"/>
        <end position="265"/>
    </location>
</feature>
<dbReference type="GO" id="GO:0000271">
    <property type="term" value="P:polysaccharide biosynthetic process"/>
    <property type="evidence" value="ECO:0007669"/>
    <property type="project" value="TreeGrafter"/>
</dbReference>
<evidence type="ECO:0000256" key="1">
    <source>
        <dbReference type="SAM" id="Phobius"/>
    </source>
</evidence>
<evidence type="ECO:0000259" key="2">
    <source>
        <dbReference type="Pfam" id="PF01757"/>
    </source>
</evidence>
<feature type="domain" description="Acyltransferase 3" evidence="2">
    <location>
        <begin position="13"/>
        <end position="360"/>
    </location>
</feature>
<keyword evidence="4" id="KW-1185">Reference proteome</keyword>
<keyword evidence="1" id="KW-0472">Membrane</keyword>
<dbReference type="PANTHER" id="PTHR23028:SF131">
    <property type="entry name" value="BLR2367 PROTEIN"/>
    <property type="match status" value="1"/>
</dbReference>
<evidence type="ECO:0000313" key="4">
    <source>
        <dbReference type="Proteomes" id="UP000185696"/>
    </source>
</evidence>
<feature type="transmembrane region" description="Helical" evidence="1">
    <location>
        <begin position="218"/>
        <end position="237"/>
    </location>
</feature>
<dbReference type="RefSeq" id="WP_075137825.1">
    <property type="nucleotide sequence ID" value="NZ_MSIF01000032.1"/>
</dbReference>
<dbReference type="Pfam" id="PF01757">
    <property type="entry name" value="Acyl_transf_3"/>
    <property type="match status" value="1"/>
</dbReference>
<dbReference type="AlphaFoldDB" id="A0A7Z0WE33"/>
<dbReference type="Proteomes" id="UP000185696">
    <property type="component" value="Unassembled WGS sequence"/>
</dbReference>
<protein>
    <recommendedName>
        <fullName evidence="2">Acyltransferase 3 domain-containing protein</fullName>
    </recommendedName>
</protein>
<feature type="transmembrane region" description="Helical" evidence="1">
    <location>
        <begin position="304"/>
        <end position="325"/>
    </location>
</feature>
<feature type="transmembrane region" description="Helical" evidence="1">
    <location>
        <begin position="271"/>
        <end position="292"/>
    </location>
</feature>
<comment type="caution">
    <text evidence="3">The sequence shown here is derived from an EMBL/GenBank/DDBJ whole genome shotgun (WGS) entry which is preliminary data.</text>
</comment>
<feature type="transmembrane region" description="Helical" evidence="1">
    <location>
        <begin position="12"/>
        <end position="34"/>
    </location>
</feature>
<feature type="transmembrane region" description="Helical" evidence="1">
    <location>
        <begin position="89"/>
        <end position="108"/>
    </location>
</feature>
<feature type="transmembrane region" description="Helical" evidence="1">
    <location>
        <begin position="46"/>
        <end position="68"/>
    </location>
</feature>
<feature type="transmembrane region" description="Helical" evidence="1">
    <location>
        <begin position="345"/>
        <end position="364"/>
    </location>
</feature>
<name>A0A7Z0WE33_9PSEU</name>
<dbReference type="GO" id="GO:0016020">
    <property type="term" value="C:membrane"/>
    <property type="evidence" value="ECO:0007669"/>
    <property type="project" value="TreeGrafter"/>
</dbReference>
<organism evidence="3 4">
    <name type="scientific">Actinophytocola xinjiangensis</name>
    <dbReference type="NCBI Taxonomy" id="485602"/>
    <lineage>
        <taxon>Bacteria</taxon>
        <taxon>Bacillati</taxon>
        <taxon>Actinomycetota</taxon>
        <taxon>Actinomycetes</taxon>
        <taxon>Pseudonocardiales</taxon>
        <taxon>Pseudonocardiaceae</taxon>
    </lineage>
</organism>
<feature type="transmembrane region" description="Helical" evidence="1">
    <location>
        <begin position="152"/>
        <end position="173"/>
    </location>
</feature>
<dbReference type="InterPro" id="IPR002656">
    <property type="entry name" value="Acyl_transf_3_dom"/>
</dbReference>